<organism evidence="4 5">
    <name type="scientific">Gordonia bronchialis (strain ATCC 25592 / DSM 43247 / BCRC 13721 / JCM 3198 / KCTC 3076 / NBRC 16047 / NCTC 10667)</name>
    <name type="common">Rhodococcus bronchialis</name>
    <dbReference type="NCBI Taxonomy" id="526226"/>
    <lineage>
        <taxon>Bacteria</taxon>
        <taxon>Bacillati</taxon>
        <taxon>Actinomycetota</taxon>
        <taxon>Actinomycetes</taxon>
        <taxon>Mycobacteriales</taxon>
        <taxon>Gordoniaceae</taxon>
        <taxon>Gordonia</taxon>
    </lineage>
</organism>
<dbReference type="InterPro" id="IPR029050">
    <property type="entry name" value="Immunoprotect_excell_Ig-like"/>
</dbReference>
<protein>
    <recommendedName>
        <fullName evidence="3">MPT63-like domain-containing protein</fullName>
    </recommendedName>
</protein>
<dbReference type="GO" id="GO:0005615">
    <property type="term" value="C:extracellular space"/>
    <property type="evidence" value="ECO:0007669"/>
    <property type="project" value="InterPro"/>
</dbReference>
<accession>D0LC05</accession>
<feature type="domain" description="MPT63-like" evidence="3">
    <location>
        <begin position="77"/>
        <end position="146"/>
    </location>
</feature>
<dbReference type="Proteomes" id="UP000001219">
    <property type="component" value="Chromosome"/>
</dbReference>
<name>D0LC05_GORB4</name>
<dbReference type="STRING" id="526226.Gbro_3187"/>
<dbReference type="OrthoDB" id="4378943at2"/>
<dbReference type="HOGENOM" id="CLU_1515852_0_0_11"/>
<keyword evidence="2" id="KW-0812">Transmembrane</keyword>
<sequence length="177" mass="18818">MNPTHPHAGHRGAPGRRPRRFARWLVTAGLSAIALLLIPALATAGAAPSAAYVSEDNWAGYVTLNTATLYSDSVAFDVTISATKGEVPVNPFYFVAKAADGTSYNNPTYAGDNYLRSGDLPAGERVRGVVTLKVTGPKPTALIYEGVLGRQLAKWNLRWKTVAPKAKPKPPVFGSLS</sequence>
<keyword evidence="1" id="KW-0732">Signal</keyword>
<dbReference type="EMBL" id="CP001802">
    <property type="protein sequence ID" value="ACY22392.1"/>
    <property type="molecule type" value="Genomic_DNA"/>
</dbReference>
<feature type="transmembrane region" description="Helical" evidence="2">
    <location>
        <begin position="21"/>
        <end position="42"/>
    </location>
</feature>
<dbReference type="KEGG" id="gbr:Gbro_3187"/>
<dbReference type="eggNOG" id="ENOG5031W3M">
    <property type="taxonomic scope" value="Bacteria"/>
</dbReference>
<dbReference type="InterPro" id="IPR015250">
    <property type="entry name" value="MPT63-like"/>
</dbReference>
<keyword evidence="2" id="KW-1133">Transmembrane helix</keyword>
<keyword evidence="2" id="KW-0472">Membrane</keyword>
<dbReference type="AlphaFoldDB" id="D0LC05"/>
<dbReference type="SUPFAM" id="SSF81982">
    <property type="entry name" value="Antigen MPT63/MPB63 (immunoprotective extracellular protein)"/>
    <property type="match status" value="1"/>
</dbReference>
<proteinExistence type="predicted"/>
<evidence type="ECO:0000259" key="3">
    <source>
        <dbReference type="Pfam" id="PF09167"/>
    </source>
</evidence>
<dbReference type="Pfam" id="PF09167">
    <property type="entry name" value="DUF1942"/>
    <property type="match status" value="1"/>
</dbReference>
<evidence type="ECO:0000256" key="2">
    <source>
        <dbReference type="SAM" id="Phobius"/>
    </source>
</evidence>
<dbReference type="Gene3D" id="2.60.40.1240">
    <property type="match status" value="1"/>
</dbReference>
<evidence type="ECO:0000313" key="5">
    <source>
        <dbReference type="Proteomes" id="UP000001219"/>
    </source>
</evidence>
<reference evidence="5" key="1">
    <citation type="submission" date="2009-10" db="EMBL/GenBank/DDBJ databases">
        <title>The complete chromosome of Gordonia bronchialis DSM 43247.</title>
        <authorList>
            <consortium name="US DOE Joint Genome Institute (JGI-PGF)"/>
            <person name="Lucas S."/>
            <person name="Copeland A."/>
            <person name="Lapidus A."/>
            <person name="Glavina del Rio T."/>
            <person name="Dalin E."/>
            <person name="Tice H."/>
            <person name="Bruce D."/>
            <person name="Goodwin L."/>
            <person name="Pitluck S."/>
            <person name="Kyrpides N."/>
            <person name="Mavromatis K."/>
            <person name="Ivanova N."/>
            <person name="Ovchinnikova G."/>
            <person name="Saunders E."/>
            <person name="Brettin T."/>
            <person name="Detter J.C."/>
            <person name="Han C."/>
            <person name="Larimer F."/>
            <person name="Land M."/>
            <person name="Hauser L."/>
            <person name="Markowitz V."/>
            <person name="Cheng J.-F."/>
            <person name="Hugenholtz P."/>
            <person name="Woyke T."/>
            <person name="Wu D."/>
            <person name="Jando M."/>
            <person name="Schneider S."/>
            <person name="Goeker M."/>
            <person name="Klenk H.-P."/>
            <person name="Eisen J.A."/>
        </authorList>
    </citation>
    <scope>NUCLEOTIDE SEQUENCE [LARGE SCALE GENOMIC DNA]</scope>
    <source>
        <strain evidence="5">ATCC 25592 / DSM 43247 / BCRC 13721 / JCM 3198 / KCTC 3076 / NBRC 16047 / NCTC 10667</strain>
    </source>
</reference>
<gene>
    <name evidence="4" type="ordered locus">Gbro_3187</name>
</gene>
<evidence type="ECO:0000313" key="4">
    <source>
        <dbReference type="EMBL" id="ACY22392.1"/>
    </source>
</evidence>
<reference evidence="4 5" key="2">
    <citation type="journal article" date="2010" name="Stand. Genomic Sci.">
        <title>Complete genome sequence of Gordonia bronchialis type strain (3410).</title>
        <authorList>
            <person name="Ivanova N."/>
            <person name="Sikorski J."/>
            <person name="Jando M."/>
            <person name="Lapidus A."/>
            <person name="Nolan M."/>
            <person name="Lucas S."/>
            <person name="Del Rio T.G."/>
            <person name="Tice H."/>
            <person name="Copeland A."/>
            <person name="Cheng J.F."/>
            <person name="Chen F."/>
            <person name="Bruce D."/>
            <person name="Goodwin L."/>
            <person name="Pitluck S."/>
            <person name="Mavromatis K."/>
            <person name="Ovchinnikova G."/>
            <person name="Pati A."/>
            <person name="Chen A."/>
            <person name="Palaniappan K."/>
            <person name="Land M."/>
            <person name="Hauser L."/>
            <person name="Chang Y.J."/>
            <person name="Jeffries C.D."/>
            <person name="Chain P."/>
            <person name="Saunders E."/>
            <person name="Han C."/>
            <person name="Detter J.C."/>
            <person name="Brettin T."/>
            <person name="Rohde M."/>
            <person name="Goker M."/>
            <person name="Bristow J."/>
            <person name="Eisen J.A."/>
            <person name="Markowitz V."/>
            <person name="Hugenholtz P."/>
            <person name="Klenk H.P."/>
            <person name="Kyrpides N.C."/>
        </authorList>
    </citation>
    <scope>NUCLEOTIDE SEQUENCE [LARGE SCALE GENOMIC DNA]</scope>
    <source>
        <strain evidence="5">ATCC 25592 / DSM 43247 / BCRC 13721 / JCM 3198 / KCTC 3076 / NBRC 16047 / NCTC 10667</strain>
    </source>
</reference>
<keyword evidence="5" id="KW-1185">Reference proteome</keyword>
<evidence type="ECO:0000256" key="1">
    <source>
        <dbReference type="ARBA" id="ARBA00022729"/>
    </source>
</evidence>